<comment type="caution">
    <text evidence="2">The sequence shown here is derived from an EMBL/GenBank/DDBJ whole genome shotgun (WGS) entry which is preliminary data.</text>
</comment>
<gene>
    <name evidence="2" type="ORF">F5X68DRAFT_186676</name>
</gene>
<dbReference type="OrthoDB" id="4802432at2759"/>
<evidence type="ECO:0000313" key="2">
    <source>
        <dbReference type="EMBL" id="KAH6695176.1"/>
    </source>
</evidence>
<name>A0A9P9AEK1_9PEZI</name>
<protein>
    <recommendedName>
        <fullName evidence="1">DUF6546 domain-containing protein</fullName>
    </recommendedName>
</protein>
<evidence type="ECO:0000313" key="3">
    <source>
        <dbReference type="Proteomes" id="UP000770015"/>
    </source>
</evidence>
<dbReference type="AlphaFoldDB" id="A0A9P9AEK1"/>
<sequence length="507" mass="58187">MSDIMPGMEPGSIFNFNMLPPETRHQIMQSILLVIDESPRGETSLTNLVMVCREWRHFFEPFNFSTITLDNIRVQEMAFMFAIEPYRVRHVRSIRLRVFLDQAIPEAPENMKSKPDMVFMKAVKELFDVLSQWDENQNKGIILELLATCDGDRDALVRFRTKKYQALQLSQYLDQFIPSEQLPTIAASVEALNSAITQLIFPIKDYTTTVLPIPAGANTPYGFLPAVPVVKTFAILRHTTHIIGPNLMRLIFEHSLTSVQSILHEKWRQLTPTEKQFWGMQYREFLRVLPSTLTCLTIFDEVHGELHIKKCGFLKDIQLGRCIALSTQNLQNMSLSFVVDSEDFFPDRQSQTIDMFPNLKTLVLTNGTIRPNAQLQVLMAALSRYAEKIIHGMPALRVYEIWNAGTKFGGVFQYKFDGESTVTIRHKTTWRTQPMDGTFNVWRNILVNMEPPRTLDASMVKVPAPAHYLDFLPELELAANIMAGISRQNAANEAFIRELPVPYYNRH</sequence>
<dbReference type="Pfam" id="PF20183">
    <property type="entry name" value="DUF6546"/>
    <property type="match status" value="1"/>
</dbReference>
<organism evidence="2 3">
    <name type="scientific">Plectosphaerella plurivora</name>
    <dbReference type="NCBI Taxonomy" id="936078"/>
    <lineage>
        <taxon>Eukaryota</taxon>
        <taxon>Fungi</taxon>
        <taxon>Dikarya</taxon>
        <taxon>Ascomycota</taxon>
        <taxon>Pezizomycotina</taxon>
        <taxon>Sordariomycetes</taxon>
        <taxon>Hypocreomycetidae</taxon>
        <taxon>Glomerellales</taxon>
        <taxon>Plectosphaerellaceae</taxon>
        <taxon>Plectosphaerella</taxon>
    </lineage>
</organism>
<dbReference type="InterPro" id="IPR046676">
    <property type="entry name" value="DUF6546"/>
</dbReference>
<dbReference type="EMBL" id="JAGSXJ010000002">
    <property type="protein sequence ID" value="KAH6695176.1"/>
    <property type="molecule type" value="Genomic_DNA"/>
</dbReference>
<evidence type="ECO:0000259" key="1">
    <source>
        <dbReference type="Pfam" id="PF20183"/>
    </source>
</evidence>
<proteinExistence type="predicted"/>
<feature type="domain" description="DUF6546" evidence="1">
    <location>
        <begin position="289"/>
        <end position="477"/>
    </location>
</feature>
<reference evidence="2" key="1">
    <citation type="journal article" date="2021" name="Nat. Commun.">
        <title>Genetic determinants of endophytism in the Arabidopsis root mycobiome.</title>
        <authorList>
            <person name="Mesny F."/>
            <person name="Miyauchi S."/>
            <person name="Thiergart T."/>
            <person name="Pickel B."/>
            <person name="Atanasova L."/>
            <person name="Karlsson M."/>
            <person name="Huettel B."/>
            <person name="Barry K.W."/>
            <person name="Haridas S."/>
            <person name="Chen C."/>
            <person name="Bauer D."/>
            <person name="Andreopoulos W."/>
            <person name="Pangilinan J."/>
            <person name="LaButti K."/>
            <person name="Riley R."/>
            <person name="Lipzen A."/>
            <person name="Clum A."/>
            <person name="Drula E."/>
            <person name="Henrissat B."/>
            <person name="Kohler A."/>
            <person name="Grigoriev I.V."/>
            <person name="Martin F.M."/>
            <person name="Hacquard S."/>
        </authorList>
    </citation>
    <scope>NUCLEOTIDE SEQUENCE</scope>
    <source>
        <strain evidence="2">MPI-SDFR-AT-0117</strain>
    </source>
</reference>
<accession>A0A9P9AEK1</accession>
<keyword evidence="3" id="KW-1185">Reference proteome</keyword>
<dbReference type="Proteomes" id="UP000770015">
    <property type="component" value="Unassembled WGS sequence"/>
</dbReference>